<feature type="compositionally biased region" description="Basic and acidic residues" evidence="2">
    <location>
        <begin position="101"/>
        <end position="111"/>
    </location>
</feature>
<evidence type="ECO:0000259" key="3">
    <source>
        <dbReference type="PROSITE" id="PS51084"/>
    </source>
</evidence>
<dbReference type="SUPFAM" id="SSF54197">
    <property type="entry name" value="HIT-like"/>
    <property type="match status" value="1"/>
</dbReference>
<dbReference type="PANTHER" id="PTHR46648:SF1">
    <property type="entry name" value="ADENOSINE 5'-MONOPHOSPHORAMIDASE HNT1"/>
    <property type="match status" value="1"/>
</dbReference>
<feature type="domain" description="HIT" evidence="3">
    <location>
        <begin position="4"/>
        <end position="107"/>
    </location>
</feature>
<feature type="compositionally biased region" description="Basic and acidic residues" evidence="2">
    <location>
        <begin position="122"/>
        <end position="136"/>
    </location>
</feature>
<dbReference type="PRINTS" id="PR00332">
    <property type="entry name" value="HISTRIAD"/>
</dbReference>
<dbReference type="Proteomes" id="UP000030101">
    <property type="component" value="Unassembled WGS sequence"/>
</dbReference>
<dbReference type="InterPro" id="IPR011146">
    <property type="entry name" value="HIT-like"/>
</dbReference>
<dbReference type="RefSeq" id="WP_036791056.1">
    <property type="nucleotide sequence ID" value="NZ_JQZV01000013.1"/>
</dbReference>
<keyword evidence="4" id="KW-0378">Hydrolase</keyword>
<dbReference type="InterPro" id="IPR036265">
    <property type="entry name" value="HIT-like_sf"/>
</dbReference>
<feature type="short sequence motif" description="Histidine triad motif" evidence="1">
    <location>
        <begin position="91"/>
        <end position="95"/>
    </location>
</feature>
<name>A0ABR4XJK6_9PORP</name>
<proteinExistence type="predicted"/>
<feature type="region of interest" description="Disordered" evidence="2">
    <location>
        <begin position="98"/>
        <end position="136"/>
    </location>
</feature>
<accession>A0ABR4XJK6</accession>
<organism evidence="4 5">
    <name type="scientific">Porphyromonas canoris</name>
    <dbReference type="NCBI Taxonomy" id="36875"/>
    <lineage>
        <taxon>Bacteria</taxon>
        <taxon>Pseudomonadati</taxon>
        <taxon>Bacteroidota</taxon>
        <taxon>Bacteroidia</taxon>
        <taxon>Bacteroidales</taxon>
        <taxon>Porphyromonadaceae</taxon>
        <taxon>Porphyromonas</taxon>
    </lineage>
</organism>
<evidence type="ECO:0000313" key="4">
    <source>
        <dbReference type="EMBL" id="KGN91697.1"/>
    </source>
</evidence>
<keyword evidence="5" id="KW-1185">Reference proteome</keyword>
<dbReference type="PANTHER" id="PTHR46648">
    <property type="entry name" value="HIT FAMILY PROTEIN 1"/>
    <property type="match status" value="1"/>
</dbReference>
<dbReference type="Gene3D" id="3.30.428.10">
    <property type="entry name" value="HIT-like"/>
    <property type="match status" value="1"/>
</dbReference>
<evidence type="ECO:0000256" key="2">
    <source>
        <dbReference type="SAM" id="MobiDB-lite"/>
    </source>
</evidence>
<comment type="caution">
    <text evidence="4">The sequence shown here is derived from an EMBL/GenBank/DDBJ whole genome shotgun (WGS) entry which is preliminary data.</text>
</comment>
<dbReference type="Pfam" id="PF01230">
    <property type="entry name" value="HIT"/>
    <property type="match status" value="1"/>
</dbReference>
<dbReference type="EMBL" id="JQZV01000013">
    <property type="protein sequence ID" value="KGN91697.1"/>
    <property type="molecule type" value="Genomic_DNA"/>
</dbReference>
<dbReference type="InterPro" id="IPR001310">
    <property type="entry name" value="Histidine_triad_HIT"/>
</dbReference>
<gene>
    <name evidence="4" type="ORF">HQ43_06260</name>
</gene>
<reference evidence="4 5" key="1">
    <citation type="submission" date="2014-08" db="EMBL/GenBank/DDBJ databases">
        <title>Porphyromonas canoris strain:OH2762 Genome sequencing.</title>
        <authorList>
            <person name="Wallis C."/>
            <person name="Deusch O."/>
            <person name="O'Flynn C."/>
            <person name="Davis I."/>
            <person name="Jospin G."/>
            <person name="Darling A.E."/>
            <person name="Coil D.A."/>
            <person name="Alexiev A."/>
            <person name="Horsfall A."/>
            <person name="Kirkwood N."/>
            <person name="Harris S."/>
            <person name="Eisen J.A."/>
        </authorList>
    </citation>
    <scope>NUCLEOTIDE SEQUENCE [LARGE SCALE GENOMIC DNA]</scope>
    <source>
        <strain evidence="5">COT-108 OH2762</strain>
    </source>
</reference>
<evidence type="ECO:0000313" key="5">
    <source>
        <dbReference type="Proteomes" id="UP000030101"/>
    </source>
</evidence>
<evidence type="ECO:0000256" key="1">
    <source>
        <dbReference type="PROSITE-ProRule" id="PRU00464"/>
    </source>
</evidence>
<protein>
    <submittedName>
        <fullName evidence="4">HIT family hydrolase</fullName>
    </submittedName>
</protein>
<sequence length="136" mass="15348">MSSIFTKIINGEIPCHKVAETEHYFAFLDIAPFVEAHTLVIPKREVDYIFDLTDEELSGLICFAKRVAKAIEEVTGCPRMALAVMGLEVPHAHIHLGPIRSEGDFRPENRAKTPPTSDELAETARKIRSVYERDNR</sequence>
<dbReference type="PROSITE" id="PS51084">
    <property type="entry name" value="HIT_2"/>
    <property type="match status" value="1"/>
</dbReference>
<dbReference type="GO" id="GO:0016787">
    <property type="term" value="F:hydrolase activity"/>
    <property type="evidence" value="ECO:0007669"/>
    <property type="project" value="UniProtKB-KW"/>
</dbReference>